<comment type="cofactor">
    <cofactor evidence="1 8">
        <name>Zn(2+)</name>
        <dbReference type="ChEBI" id="CHEBI:29105"/>
    </cofactor>
</comment>
<dbReference type="EC" id="2.3.1.286" evidence="8"/>
<evidence type="ECO:0000256" key="7">
    <source>
        <dbReference type="ARBA" id="ARBA00023027"/>
    </source>
</evidence>
<keyword evidence="3" id="KW-0678">Repressor</keyword>
<feature type="binding site" evidence="9">
    <location>
        <position position="177"/>
    </location>
    <ligand>
        <name>Zn(2+)</name>
        <dbReference type="ChEBI" id="CHEBI:29105"/>
    </ligand>
</feature>
<evidence type="ECO:0000256" key="2">
    <source>
        <dbReference type="ARBA" id="ARBA00006924"/>
    </source>
</evidence>
<evidence type="ECO:0000256" key="6">
    <source>
        <dbReference type="ARBA" id="ARBA00022833"/>
    </source>
</evidence>
<sequence>MTSEAVRSIKTLAKYLKENPEAKAIFMVGAGISTSSGIPDFRSPETGLYHNLSKLNLPYAEAVFDIDYFKKDPKPFYTLAEELYPGNFKPSPFHCLMKLFEEKGRLKRIYTQNIDTLEREAKISQEYIVEAHGSFASNHCVECGKEFPRETFEKKLAFYKGKEGEEEEELYAKCDECDGLVKPKIVFFGEGLPTEFFETWDLDSSLEDEKIVCIVGGTSLSVFPFASLPMEAPEGWQRVLINREVVGDFKKSKGTKKSKGKLLEKSRRSSDLIYQGSTDDAAFLLASELGWLDELEKLSGKEFAKDIKESTTEDKEEEQKQEAEEQEKEEEEEEEEEFVDASEDLVSELAGLSIKE</sequence>
<comment type="catalytic activity">
    <reaction evidence="8">
        <text>N(6)-acetyl-L-lysyl-[protein] + NAD(+) + H2O = 2''-O-acetyl-ADP-D-ribose + nicotinamide + L-lysyl-[protein]</text>
        <dbReference type="Rhea" id="RHEA:43636"/>
        <dbReference type="Rhea" id="RHEA-COMP:9752"/>
        <dbReference type="Rhea" id="RHEA-COMP:10731"/>
        <dbReference type="ChEBI" id="CHEBI:15377"/>
        <dbReference type="ChEBI" id="CHEBI:17154"/>
        <dbReference type="ChEBI" id="CHEBI:29969"/>
        <dbReference type="ChEBI" id="CHEBI:57540"/>
        <dbReference type="ChEBI" id="CHEBI:61930"/>
        <dbReference type="ChEBI" id="CHEBI:83767"/>
        <dbReference type="EC" id="2.3.1.286"/>
    </reaction>
</comment>
<gene>
    <name evidence="12" type="primary">HST2</name>
    <name evidence="12" type="ORF">FIM1_1069</name>
</gene>
<keyword evidence="13" id="KW-1185">Reference proteome</keyword>
<dbReference type="InterPro" id="IPR003000">
    <property type="entry name" value="Sirtuin"/>
</dbReference>
<dbReference type="Gene3D" id="3.40.50.1220">
    <property type="entry name" value="TPP-binding domain"/>
    <property type="match status" value="1"/>
</dbReference>
<name>A0ABX6ERQ8_KLUMA</name>
<feature type="binding site" evidence="9">
    <location>
        <position position="140"/>
    </location>
    <ligand>
        <name>Zn(2+)</name>
        <dbReference type="ChEBI" id="CHEBI:29105"/>
    </ligand>
</feature>
<dbReference type="InterPro" id="IPR026590">
    <property type="entry name" value="Ssirtuin_cat_dom"/>
</dbReference>
<evidence type="ECO:0000256" key="3">
    <source>
        <dbReference type="ARBA" id="ARBA00022491"/>
    </source>
</evidence>
<keyword evidence="6 8" id="KW-0862">Zinc</keyword>
<protein>
    <recommendedName>
        <fullName evidence="8">NAD-dependent protein deacetylase</fullName>
        <ecNumber evidence="8">2.3.1.286</ecNumber>
    </recommendedName>
</protein>
<comment type="similarity">
    <text evidence="2 8">Belongs to the sirtuin family. Class I subfamily.</text>
</comment>
<accession>A0ABX6ERQ8</accession>
<feature type="binding site" evidence="9">
    <location>
        <position position="143"/>
    </location>
    <ligand>
        <name>Zn(2+)</name>
        <dbReference type="ChEBI" id="CHEBI:29105"/>
    </ligand>
</feature>
<feature type="compositionally biased region" description="Basic and acidic residues" evidence="10">
    <location>
        <begin position="306"/>
        <end position="323"/>
    </location>
</feature>
<feature type="region of interest" description="Disordered" evidence="10">
    <location>
        <begin position="306"/>
        <end position="356"/>
    </location>
</feature>
<evidence type="ECO:0000256" key="5">
    <source>
        <dbReference type="ARBA" id="ARBA00022723"/>
    </source>
</evidence>
<keyword evidence="4 8" id="KW-0808">Transferase</keyword>
<evidence type="ECO:0000256" key="9">
    <source>
        <dbReference type="PROSITE-ProRule" id="PRU00236"/>
    </source>
</evidence>
<evidence type="ECO:0000313" key="12">
    <source>
        <dbReference type="EMBL" id="QGN14409.1"/>
    </source>
</evidence>
<feature type="binding site" evidence="9">
    <location>
        <position position="174"/>
    </location>
    <ligand>
        <name>Zn(2+)</name>
        <dbReference type="ChEBI" id="CHEBI:29105"/>
    </ligand>
</feature>
<evidence type="ECO:0000313" key="13">
    <source>
        <dbReference type="Proteomes" id="UP000422736"/>
    </source>
</evidence>
<dbReference type="SUPFAM" id="SSF52467">
    <property type="entry name" value="DHS-like NAD/FAD-binding domain"/>
    <property type="match status" value="1"/>
</dbReference>
<keyword evidence="5 8" id="KW-0479">Metal-binding</keyword>
<dbReference type="InterPro" id="IPR026591">
    <property type="entry name" value="Sirtuin_cat_small_dom_sf"/>
</dbReference>
<dbReference type="PANTHER" id="PTHR11085:SF6">
    <property type="entry name" value="NAD-DEPENDENT PROTEIN DEACETYLASE SIRTUIN-2"/>
    <property type="match status" value="1"/>
</dbReference>
<dbReference type="InterPro" id="IPR029035">
    <property type="entry name" value="DHS-like_NAD/FAD-binding_dom"/>
</dbReference>
<reference evidence="12 13" key="1">
    <citation type="submission" date="2016-03" db="EMBL/GenBank/DDBJ databases">
        <title>How can Kluyveromyces marxianus grow so fast - potential evolutionary course in Saccharomyces Complex revealed by comparative genomics.</title>
        <authorList>
            <person name="Mo W."/>
            <person name="Lu W."/>
            <person name="Yang X."/>
            <person name="Qi J."/>
            <person name="Lv H."/>
        </authorList>
    </citation>
    <scope>NUCLEOTIDE SEQUENCE [LARGE SCALE GENOMIC DNA]</scope>
    <source>
        <strain evidence="12 13">FIM1</strain>
    </source>
</reference>
<dbReference type="PROSITE" id="PS50305">
    <property type="entry name" value="SIRTUIN"/>
    <property type="match status" value="1"/>
</dbReference>
<evidence type="ECO:0000256" key="8">
    <source>
        <dbReference type="PIRNR" id="PIRNR037938"/>
    </source>
</evidence>
<dbReference type="InterPro" id="IPR050134">
    <property type="entry name" value="NAD-dep_sirtuin_deacylases"/>
</dbReference>
<evidence type="ECO:0000256" key="10">
    <source>
        <dbReference type="SAM" id="MobiDB-lite"/>
    </source>
</evidence>
<evidence type="ECO:0000259" key="11">
    <source>
        <dbReference type="PROSITE" id="PS50305"/>
    </source>
</evidence>
<keyword evidence="7 8" id="KW-0520">NAD</keyword>
<dbReference type="PANTHER" id="PTHR11085">
    <property type="entry name" value="NAD-DEPENDENT PROTEIN DEACYLASE SIRTUIN-5, MITOCHONDRIAL-RELATED"/>
    <property type="match status" value="1"/>
</dbReference>
<feature type="domain" description="Deacetylase sirtuin-type" evidence="11">
    <location>
        <begin position="2"/>
        <end position="292"/>
    </location>
</feature>
<organism evidence="12 13">
    <name type="scientific">Kluyveromyces marxianus</name>
    <name type="common">Yeast</name>
    <name type="synonym">Candida kefyr</name>
    <dbReference type="NCBI Taxonomy" id="4911"/>
    <lineage>
        <taxon>Eukaryota</taxon>
        <taxon>Fungi</taxon>
        <taxon>Dikarya</taxon>
        <taxon>Ascomycota</taxon>
        <taxon>Saccharomycotina</taxon>
        <taxon>Saccharomycetes</taxon>
        <taxon>Saccharomycetales</taxon>
        <taxon>Saccharomycetaceae</taxon>
        <taxon>Kluyveromyces</taxon>
    </lineage>
</organism>
<proteinExistence type="inferred from homology"/>
<dbReference type="Gene3D" id="3.30.1600.10">
    <property type="entry name" value="SIR2/SIRT2 'Small Domain"/>
    <property type="match status" value="1"/>
</dbReference>
<dbReference type="PIRSF" id="PIRSF037938">
    <property type="entry name" value="SIR2_euk"/>
    <property type="match status" value="1"/>
</dbReference>
<feature type="compositionally biased region" description="Acidic residues" evidence="10">
    <location>
        <begin position="324"/>
        <end position="346"/>
    </location>
</feature>
<dbReference type="EMBL" id="CP015055">
    <property type="protein sequence ID" value="QGN14409.1"/>
    <property type="molecule type" value="Genomic_DNA"/>
</dbReference>
<dbReference type="Pfam" id="PF02146">
    <property type="entry name" value="SIR2"/>
    <property type="match status" value="1"/>
</dbReference>
<feature type="active site" description="Proton acceptor" evidence="9">
    <location>
        <position position="132"/>
    </location>
</feature>
<evidence type="ECO:0000256" key="4">
    <source>
        <dbReference type="ARBA" id="ARBA00022679"/>
    </source>
</evidence>
<evidence type="ECO:0000256" key="1">
    <source>
        <dbReference type="ARBA" id="ARBA00001947"/>
    </source>
</evidence>
<dbReference type="InterPro" id="IPR017328">
    <property type="entry name" value="Sirtuin_class_I"/>
</dbReference>
<dbReference type="Proteomes" id="UP000422736">
    <property type="component" value="Chromosome 2"/>
</dbReference>